<dbReference type="InterPro" id="IPR035992">
    <property type="entry name" value="Ricin_B-like_lectins"/>
</dbReference>
<dbReference type="OrthoDB" id="5289641at2759"/>
<evidence type="ECO:0000313" key="4">
    <source>
        <dbReference type="Proteomes" id="UP000472727"/>
    </source>
</evidence>
<accession>A0A6G1LZ22</accession>
<dbReference type="PANTHER" id="PTHR39697">
    <property type="entry name" value="RICIN B LECTIN DOMAIN-CONTAINING PROTEIN-RELATED"/>
    <property type="match status" value="1"/>
</dbReference>
<sequence>METPCTPNSCDSSVPLQKGGLALQLQSLRINIDTPVDQLSCNDPPWPGHIYVIKYQDTSRVLTYDKGKGIVLAEYKGKSNQRWTCHSKEGWLGFANDPGETTLFMGHYDNKQGKLHCWVNHHLPAEMFCVRKRLEDGFQILGRIGENLHPVGLDKAGDAAVIRHSEAWWGFTMLA</sequence>
<evidence type="ECO:0000313" key="3">
    <source>
        <dbReference type="EMBL" id="KAF3229113.1"/>
    </source>
</evidence>
<dbReference type="Proteomes" id="UP000483672">
    <property type="component" value="Unassembled WGS sequence"/>
</dbReference>
<evidence type="ECO:0000313" key="5">
    <source>
        <dbReference type="Proteomes" id="UP000483672"/>
    </source>
</evidence>
<name>A0A6G1LZ22_ORBOL</name>
<dbReference type="Proteomes" id="UP000614610">
    <property type="component" value="Unassembled WGS sequence"/>
</dbReference>
<gene>
    <name evidence="2" type="ORF">TWF106_008206</name>
    <name evidence="3" type="ORF">TWF191_001667</name>
    <name evidence="1" type="ORF">TWF679_006744</name>
</gene>
<proteinExistence type="predicted"/>
<comment type="caution">
    <text evidence="2">The sequence shown here is derived from an EMBL/GenBank/DDBJ whole genome shotgun (WGS) entry which is preliminary data.</text>
</comment>
<dbReference type="AlphaFoldDB" id="A0A6G1LZ22"/>
<evidence type="ECO:0000313" key="2">
    <source>
        <dbReference type="EMBL" id="KAF3216577.1"/>
    </source>
</evidence>
<dbReference type="Proteomes" id="UP000472727">
    <property type="component" value="Unassembled WGS sequence"/>
</dbReference>
<dbReference type="SUPFAM" id="SSF50370">
    <property type="entry name" value="Ricin B-like lectins"/>
    <property type="match status" value="1"/>
</dbReference>
<reference evidence="4 5" key="1">
    <citation type="submission" date="2019-06" db="EMBL/GenBank/DDBJ databases">
        <authorList>
            <person name="Palmer J.M."/>
        </authorList>
    </citation>
    <scope>NUCLEOTIDE SEQUENCE [LARGE SCALE GENOMIC DNA]</scope>
    <source>
        <strain evidence="2 4">TWF106</strain>
        <strain evidence="3 5">TWF191</strain>
        <strain evidence="1">TWF679</strain>
    </source>
</reference>
<evidence type="ECO:0000313" key="1">
    <source>
        <dbReference type="EMBL" id="KAF3210542.1"/>
    </source>
</evidence>
<dbReference type="PANTHER" id="PTHR39697:SF2">
    <property type="entry name" value="CYANOVIRIN-N DOMAIN-CONTAINING PROTEIN"/>
    <property type="match status" value="1"/>
</dbReference>
<dbReference type="EMBL" id="WIWT01000037">
    <property type="protein sequence ID" value="KAF3210542.1"/>
    <property type="molecule type" value="Genomic_DNA"/>
</dbReference>
<protein>
    <recommendedName>
        <fullName evidence="6">Ricin B lectin domain-containing protein</fullName>
    </recommendedName>
</protein>
<organism evidence="2 4">
    <name type="scientific">Orbilia oligospora</name>
    <name type="common">Nematode-trapping fungus</name>
    <name type="synonym">Arthrobotrys oligospora</name>
    <dbReference type="NCBI Taxonomy" id="2813651"/>
    <lineage>
        <taxon>Eukaryota</taxon>
        <taxon>Fungi</taxon>
        <taxon>Dikarya</taxon>
        <taxon>Ascomycota</taxon>
        <taxon>Pezizomycotina</taxon>
        <taxon>Orbiliomycetes</taxon>
        <taxon>Orbiliales</taxon>
        <taxon>Orbiliaceae</taxon>
        <taxon>Orbilia</taxon>
    </lineage>
</organism>
<dbReference type="EMBL" id="WIWS01000049">
    <property type="protein sequence ID" value="KAF3216577.1"/>
    <property type="molecule type" value="Genomic_DNA"/>
</dbReference>
<dbReference type="EMBL" id="WIPF01000013">
    <property type="protein sequence ID" value="KAF3229113.1"/>
    <property type="molecule type" value="Genomic_DNA"/>
</dbReference>
<evidence type="ECO:0008006" key="6">
    <source>
        <dbReference type="Google" id="ProtNLM"/>
    </source>
</evidence>